<dbReference type="AlphaFoldDB" id="A0AAV8ZST4"/>
<feature type="domain" description="HTH CENPB-type" evidence="3">
    <location>
        <begin position="7"/>
        <end position="71"/>
    </location>
</feature>
<evidence type="ECO:0000313" key="5">
    <source>
        <dbReference type="Proteomes" id="UP001162156"/>
    </source>
</evidence>
<sequence length="71" mass="8537">MNSIYSKRKVMRKAEHPEMEDALYTWFLKRRRRGNDVPISSEILRTKAKFFYREITGKDDFSASSGWLDKF</sequence>
<keyword evidence="5" id="KW-1185">Reference proteome</keyword>
<dbReference type="Gene3D" id="1.10.10.60">
    <property type="entry name" value="Homeodomain-like"/>
    <property type="match status" value="1"/>
</dbReference>
<dbReference type="Pfam" id="PF03221">
    <property type="entry name" value="HTH_Tnp_Tc5"/>
    <property type="match status" value="1"/>
</dbReference>
<evidence type="ECO:0000259" key="3">
    <source>
        <dbReference type="PROSITE" id="PS51253"/>
    </source>
</evidence>
<dbReference type="InterPro" id="IPR009057">
    <property type="entry name" value="Homeodomain-like_sf"/>
</dbReference>
<accession>A0AAV8ZST4</accession>
<dbReference type="SUPFAM" id="SSF46689">
    <property type="entry name" value="Homeodomain-like"/>
    <property type="match status" value="1"/>
</dbReference>
<comment type="subcellular location">
    <subcellularLocation>
        <location evidence="1">Nucleus</location>
    </subcellularLocation>
</comment>
<dbReference type="EMBL" id="JANEYF010000345">
    <property type="protein sequence ID" value="KAJ8970485.1"/>
    <property type="molecule type" value="Genomic_DNA"/>
</dbReference>
<dbReference type="PROSITE" id="PS51253">
    <property type="entry name" value="HTH_CENPB"/>
    <property type="match status" value="1"/>
</dbReference>
<name>A0AAV8ZST4_9CUCU</name>
<dbReference type="SMART" id="SM00674">
    <property type="entry name" value="CENPB"/>
    <property type="match status" value="1"/>
</dbReference>
<evidence type="ECO:0000256" key="1">
    <source>
        <dbReference type="ARBA" id="ARBA00004123"/>
    </source>
</evidence>
<keyword evidence="2" id="KW-0238">DNA-binding</keyword>
<dbReference type="GO" id="GO:0005634">
    <property type="term" value="C:nucleus"/>
    <property type="evidence" value="ECO:0007669"/>
    <property type="project" value="UniProtKB-SubCell"/>
</dbReference>
<organism evidence="4 5">
    <name type="scientific">Rhamnusium bicolor</name>
    <dbReference type="NCBI Taxonomy" id="1586634"/>
    <lineage>
        <taxon>Eukaryota</taxon>
        <taxon>Metazoa</taxon>
        <taxon>Ecdysozoa</taxon>
        <taxon>Arthropoda</taxon>
        <taxon>Hexapoda</taxon>
        <taxon>Insecta</taxon>
        <taxon>Pterygota</taxon>
        <taxon>Neoptera</taxon>
        <taxon>Endopterygota</taxon>
        <taxon>Coleoptera</taxon>
        <taxon>Polyphaga</taxon>
        <taxon>Cucujiformia</taxon>
        <taxon>Chrysomeloidea</taxon>
        <taxon>Cerambycidae</taxon>
        <taxon>Lepturinae</taxon>
        <taxon>Rhagiini</taxon>
        <taxon>Rhamnusium</taxon>
    </lineage>
</organism>
<dbReference type="InterPro" id="IPR006600">
    <property type="entry name" value="HTH_CenpB_DNA-bd_dom"/>
</dbReference>
<protein>
    <recommendedName>
        <fullName evidence="3">HTH CENPB-type domain-containing protein</fullName>
    </recommendedName>
</protein>
<evidence type="ECO:0000256" key="2">
    <source>
        <dbReference type="ARBA" id="ARBA00023125"/>
    </source>
</evidence>
<comment type="caution">
    <text evidence="4">The sequence shown here is derived from an EMBL/GenBank/DDBJ whole genome shotgun (WGS) entry which is preliminary data.</text>
</comment>
<reference evidence="4" key="1">
    <citation type="journal article" date="2023" name="Insect Mol. Biol.">
        <title>Genome sequencing provides insights into the evolution of gene families encoding plant cell wall-degrading enzymes in longhorned beetles.</title>
        <authorList>
            <person name="Shin N.R."/>
            <person name="Okamura Y."/>
            <person name="Kirsch R."/>
            <person name="Pauchet Y."/>
        </authorList>
    </citation>
    <scope>NUCLEOTIDE SEQUENCE</scope>
    <source>
        <strain evidence="4">RBIC_L_NR</strain>
    </source>
</reference>
<proteinExistence type="predicted"/>
<evidence type="ECO:0000313" key="4">
    <source>
        <dbReference type="EMBL" id="KAJ8970485.1"/>
    </source>
</evidence>
<dbReference type="GO" id="GO:0003677">
    <property type="term" value="F:DNA binding"/>
    <property type="evidence" value="ECO:0007669"/>
    <property type="project" value="UniProtKB-KW"/>
</dbReference>
<gene>
    <name evidence="4" type="ORF">NQ314_001202</name>
</gene>
<dbReference type="Proteomes" id="UP001162156">
    <property type="component" value="Unassembled WGS sequence"/>
</dbReference>